<protein>
    <submittedName>
        <fullName evidence="1">Uncharacterized protein</fullName>
    </submittedName>
</protein>
<evidence type="ECO:0000313" key="2">
    <source>
        <dbReference type="Proteomes" id="UP001163321"/>
    </source>
</evidence>
<organism evidence="1 2">
    <name type="scientific">Peronosclerospora sorghi</name>
    <dbReference type="NCBI Taxonomy" id="230839"/>
    <lineage>
        <taxon>Eukaryota</taxon>
        <taxon>Sar</taxon>
        <taxon>Stramenopiles</taxon>
        <taxon>Oomycota</taxon>
        <taxon>Peronosporomycetes</taxon>
        <taxon>Peronosporales</taxon>
        <taxon>Peronosporaceae</taxon>
        <taxon>Peronosclerospora</taxon>
    </lineage>
</organism>
<evidence type="ECO:0000313" key="1">
    <source>
        <dbReference type="EMBL" id="KAI9921336.1"/>
    </source>
</evidence>
<dbReference type="EMBL" id="CM047580">
    <property type="protein sequence ID" value="KAI9921336.1"/>
    <property type="molecule type" value="Genomic_DNA"/>
</dbReference>
<proteinExistence type="predicted"/>
<name>A0ACC0WUH8_9STRA</name>
<dbReference type="Proteomes" id="UP001163321">
    <property type="component" value="Chromosome 1"/>
</dbReference>
<sequence length="622" mass="66622">MTSSRIANINVSMRKGTLDTGRRCQVARISGRREEKLGTSCVSHSRPNVSPSSAGSAGVITSIQTLTRGTCSICYGGIATNGNNPHELGDASFACGYRSYTEDEDKIIVEMQAKLGNRWSIIAQQLKGRTEDAVKIRWKSLMRGRRAASKEDKQPSSGTTSSASSITTSSAPLTTDIEQQKVKFSKASPARVNTQTAAPEASSVSGLKNEMVRTKKGAVDATSTSKSMSYMPDTVFVKSSQALAPASRPDLVTAMNGSNPMHMNDLVAASIHNFQMSQRFRSSSSSHTSTTMYPGNPNQVILPVNQQHSAIYAMPDGAMGTYNMNTLPLMQQHQQLPPSFQYSPGFTMPQNMGGMPNYVVPTNFAASNLMQMPMQLSMAMPPLPSTPSFSSQTMALAMPNAPYQQQSATLHSGFSGAPLHPRGSPQPTIHQTSNGFAASSNSSTTGGVNGSGTSPASLPPSSAAAASGGGKGLNTPREEWGSSQTPRSRMIMTEGHASAYELFHQQRLRLMLQERDKQGLSLSSAPSPGQALLTKELEANKERQARQAIMQKGWKSAVDSMSFSSVSDLSTLDEQQRFDGLLEKVSLSALDPTDDELLEQSVDIISGGMYACDSLRYPKIKA</sequence>
<gene>
    <name evidence="1" type="ORF">PsorP6_001801</name>
</gene>
<accession>A0ACC0WUH8</accession>
<comment type="caution">
    <text evidence="1">The sequence shown here is derived from an EMBL/GenBank/DDBJ whole genome shotgun (WGS) entry which is preliminary data.</text>
</comment>
<reference evidence="1 2" key="1">
    <citation type="journal article" date="2022" name="bioRxiv">
        <title>The genome of the oomycete Peronosclerospora sorghi, a cosmopolitan pathogen of maize and sorghum, is inflated with dispersed pseudogenes.</title>
        <authorList>
            <person name="Fletcher K."/>
            <person name="Martin F."/>
            <person name="Isakeit T."/>
            <person name="Cavanaugh K."/>
            <person name="Magill C."/>
            <person name="Michelmore R."/>
        </authorList>
    </citation>
    <scope>NUCLEOTIDE SEQUENCE [LARGE SCALE GENOMIC DNA]</scope>
    <source>
        <strain evidence="1">P6</strain>
    </source>
</reference>
<keyword evidence="2" id="KW-1185">Reference proteome</keyword>